<proteinExistence type="predicted"/>
<dbReference type="Pfam" id="PF04940">
    <property type="entry name" value="BLUF"/>
    <property type="match status" value="1"/>
</dbReference>
<dbReference type="RefSeq" id="WP_368499376.1">
    <property type="nucleotide sequence ID" value="NZ_CP162511.1"/>
</dbReference>
<organism evidence="2">
    <name type="scientific">Herbiconiux sp. A18JL235</name>
    <dbReference type="NCBI Taxonomy" id="3152363"/>
    <lineage>
        <taxon>Bacteria</taxon>
        <taxon>Bacillati</taxon>
        <taxon>Actinomycetota</taxon>
        <taxon>Actinomycetes</taxon>
        <taxon>Micrococcales</taxon>
        <taxon>Microbacteriaceae</taxon>
        <taxon>Herbiconiux</taxon>
    </lineage>
</organism>
<dbReference type="EMBL" id="CP162511">
    <property type="protein sequence ID" value="XDI07000.1"/>
    <property type="molecule type" value="Genomic_DNA"/>
</dbReference>
<dbReference type="InterPro" id="IPR007024">
    <property type="entry name" value="BLUF_domain"/>
</dbReference>
<reference evidence="2" key="1">
    <citation type="submission" date="2024-05" db="EMBL/GenBank/DDBJ databases">
        <title>Herbiconiux sp. A18JL235.</title>
        <authorList>
            <person name="Zhang G."/>
        </authorList>
    </citation>
    <scope>NUCLEOTIDE SEQUENCE</scope>
    <source>
        <strain evidence="2">A18JL235</strain>
    </source>
</reference>
<gene>
    <name evidence="2" type="ORF">ABFY20_07845</name>
</gene>
<dbReference type="InterPro" id="IPR036046">
    <property type="entry name" value="Acylphosphatase-like_dom_sf"/>
</dbReference>
<name>A0AB39BKD9_9MICO</name>
<dbReference type="PROSITE" id="PS50925">
    <property type="entry name" value="BLUF"/>
    <property type="match status" value="1"/>
</dbReference>
<dbReference type="GO" id="GO:0071949">
    <property type="term" value="F:FAD binding"/>
    <property type="evidence" value="ECO:0007669"/>
    <property type="project" value="InterPro"/>
</dbReference>
<dbReference type="SMART" id="SM01034">
    <property type="entry name" value="BLUF"/>
    <property type="match status" value="1"/>
</dbReference>
<sequence length="154" mass="16791">MTEPTPIGTLVYTSIASEPFGAAELFALLDTSRRNNGRDGLTGLLLHHAGRFIQVLEGPASAVHARMAVIVADGRHRKVRVLVDEESAARQFPEWTMGFPSDVAVDAHDVGDVPGFLGTFSDIEADTGSSVRVPELRALIRWFEHRARATGERE</sequence>
<evidence type="ECO:0000313" key="2">
    <source>
        <dbReference type="EMBL" id="XDI07000.1"/>
    </source>
</evidence>
<dbReference type="AlphaFoldDB" id="A0AB39BKD9"/>
<feature type="domain" description="BLUF" evidence="1">
    <location>
        <begin position="7"/>
        <end position="98"/>
    </location>
</feature>
<accession>A0AB39BKD9</accession>
<dbReference type="Gene3D" id="3.30.70.100">
    <property type="match status" value="1"/>
</dbReference>
<evidence type="ECO:0000259" key="1">
    <source>
        <dbReference type="PROSITE" id="PS50925"/>
    </source>
</evidence>
<protein>
    <submittedName>
        <fullName evidence="2">BLUF domain-containing protein</fullName>
    </submittedName>
</protein>
<dbReference type="SUPFAM" id="SSF54975">
    <property type="entry name" value="Acylphosphatase/BLUF domain-like"/>
    <property type="match status" value="1"/>
</dbReference>
<dbReference type="GO" id="GO:0009882">
    <property type="term" value="F:blue light photoreceptor activity"/>
    <property type="evidence" value="ECO:0007669"/>
    <property type="project" value="InterPro"/>
</dbReference>